<name>A0ABR6IH84_9HYPH</name>
<protein>
    <submittedName>
        <fullName evidence="2">Uncharacterized protein</fullName>
    </submittedName>
</protein>
<sequence length="55" mass="6173">MNEVNSKLAQRPSVKQALIAVLSVICGEFLKLLDPRGRPQELETRMKPPPQAMRS</sequence>
<dbReference type="EMBL" id="JACIFX010000001">
    <property type="protein sequence ID" value="MBB4227028.1"/>
    <property type="molecule type" value="Genomic_DNA"/>
</dbReference>
<evidence type="ECO:0000256" key="1">
    <source>
        <dbReference type="SAM" id="MobiDB-lite"/>
    </source>
</evidence>
<organism evidence="2 3">
    <name type="scientific">Rhizobium mongolense</name>
    <dbReference type="NCBI Taxonomy" id="57676"/>
    <lineage>
        <taxon>Bacteria</taxon>
        <taxon>Pseudomonadati</taxon>
        <taxon>Pseudomonadota</taxon>
        <taxon>Alphaproteobacteria</taxon>
        <taxon>Hyphomicrobiales</taxon>
        <taxon>Rhizobiaceae</taxon>
        <taxon>Rhizobium/Agrobacterium group</taxon>
        <taxon>Rhizobium</taxon>
    </lineage>
</organism>
<accession>A0ABR6IH84</accession>
<gene>
    <name evidence="2" type="ORF">GGD56_000848</name>
</gene>
<feature type="region of interest" description="Disordered" evidence="1">
    <location>
        <begin position="36"/>
        <end position="55"/>
    </location>
</feature>
<evidence type="ECO:0000313" key="3">
    <source>
        <dbReference type="Proteomes" id="UP000551353"/>
    </source>
</evidence>
<comment type="caution">
    <text evidence="2">The sequence shown here is derived from an EMBL/GenBank/DDBJ whole genome shotgun (WGS) entry which is preliminary data.</text>
</comment>
<keyword evidence="3" id="KW-1185">Reference proteome</keyword>
<evidence type="ECO:0000313" key="2">
    <source>
        <dbReference type="EMBL" id="MBB4227028.1"/>
    </source>
</evidence>
<proteinExistence type="predicted"/>
<dbReference type="Proteomes" id="UP000551353">
    <property type="component" value="Unassembled WGS sequence"/>
</dbReference>
<feature type="compositionally biased region" description="Basic and acidic residues" evidence="1">
    <location>
        <begin position="36"/>
        <end position="46"/>
    </location>
</feature>
<reference evidence="2 3" key="1">
    <citation type="submission" date="2020-08" db="EMBL/GenBank/DDBJ databases">
        <title>Genomic Encyclopedia of Type Strains, Phase IV (KMG-V): Genome sequencing to study the core and pangenomes of soil and plant-associated prokaryotes.</title>
        <authorList>
            <person name="Whitman W."/>
        </authorList>
    </citation>
    <scope>NUCLEOTIDE SEQUENCE [LARGE SCALE GENOMIC DNA]</scope>
    <source>
        <strain evidence="2 3">SEMIA 4087</strain>
    </source>
</reference>